<organism evidence="1 2">
    <name type="scientific">Rhabditophanes sp. KR3021</name>
    <dbReference type="NCBI Taxonomy" id="114890"/>
    <lineage>
        <taxon>Eukaryota</taxon>
        <taxon>Metazoa</taxon>
        <taxon>Ecdysozoa</taxon>
        <taxon>Nematoda</taxon>
        <taxon>Chromadorea</taxon>
        <taxon>Rhabditida</taxon>
        <taxon>Tylenchina</taxon>
        <taxon>Panagrolaimomorpha</taxon>
        <taxon>Strongyloidoidea</taxon>
        <taxon>Alloionematidae</taxon>
        <taxon>Rhabditophanes</taxon>
    </lineage>
</organism>
<evidence type="ECO:0000313" key="1">
    <source>
        <dbReference type="Proteomes" id="UP000095286"/>
    </source>
</evidence>
<accession>A0AC35TJW7</accession>
<dbReference type="Proteomes" id="UP000095286">
    <property type="component" value="Unplaced"/>
</dbReference>
<protein>
    <submittedName>
        <fullName evidence="2">BTB domain-containing protein</fullName>
    </submittedName>
</protein>
<dbReference type="WBParaSite" id="RSKR_0000132500.1">
    <property type="protein sequence ID" value="RSKR_0000132500.1"/>
    <property type="gene ID" value="RSKR_0000132500"/>
</dbReference>
<sequence length="264" mass="30133">MMKATLSHEDIENCMEDYLIKINAPKYISAILYENVSPSRKGLLRNCSSDIVSFIPVFKDDRLECVKDVSELLTGGKFYDFNIVTSEGEKISVHKAILSARCSYFEAFFDHSELKEITEGFVKYDDLTKETMWSILKYIYGIPLDACEKNMKVFAAADRFQLSDLKDISEQELVKSVNEKNVCDLLSFGQQFKASKLTRRCISCINKHAISILKSEHWSLFETKEPAVAAKVLRKIVLFSEKGYKDGQFTSKRTYSQANVDATK</sequence>
<reference evidence="2" key="1">
    <citation type="submission" date="2016-11" db="UniProtKB">
        <authorList>
            <consortium name="WormBaseParasite"/>
        </authorList>
    </citation>
    <scope>IDENTIFICATION</scope>
    <source>
        <strain evidence="2">KR3021</strain>
    </source>
</reference>
<name>A0AC35TJW7_9BILA</name>
<evidence type="ECO:0000313" key="2">
    <source>
        <dbReference type="WBParaSite" id="RSKR_0000132500.1"/>
    </source>
</evidence>
<proteinExistence type="predicted"/>